<comment type="caution">
    <text evidence="3">The sequence shown here is derived from an EMBL/GenBank/DDBJ whole genome shotgun (WGS) entry which is preliminary data.</text>
</comment>
<keyword evidence="4" id="KW-1185">Reference proteome</keyword>
<dbReference type="RefSeq" id="WP_196196931.1">
    <property type="nucleotide sequence ID" value="NZ_JADPRT010000013.1"/>
</dbReference>
<sequence length="288" mass="31409">MPDHDLHEVLVSPLYLAGSTAIGDPGLQPILDLNPVRERDDLGNLSLRTRCGRVRIAYEPEQDWDTLWKIAVRSAADGASPFDPPLWCANFSTDTPTEIVTAVTHALADAIRTLPTDMELDAATLDEPAYGDDGPLDVLWGRGWRTGRADHAWTAASRDGFAHASWQRRPLEPEWAEQVGQDGRWYLGASHGRHLGWYGRFSSGTPVTVVTAAARAMVSPDPVRRWTGELSTLARLHATVTRVPTPADLARPRPRPSAPTPQAIGPASAVRLAWTTTTSPAQARGRAR</sequence>
<feature type="domain" description="DUF317" evidence="2">
    <location>
        <begin position="50"/>
        <end position="109"/>
    </location>
</feature>
<evidence type="ECO:0000313" key="4">
    <source>
        <dbReference type="Proteomes" id="UP000657385"/>
    </source>
</evidence>
<gene>
    <name evidence="3" type="ORF">I2501_27420</name>
</gene>
<organism evidence="3 4">
    <name type="scientific">Streptacidiphilus fuscans</name>
    <dbReference type="NCBI Taxonomy" id="2789292"/>
    <lineage>
        <taxon>Bacteria</taxon>
        <taxon>Bacillati</taxon>
        <taxon>Actinomycetota</taxon>
        <taxon>Actinomycetes</taxon>
        <taxon>Kitasatosporales</taxon>
        <taxon>Streptomycetaceae</taxon>
        <taxon>Streptacidiphilus</taxon>
    </lineage>
</organism>
<dbReference type="Proteomes" id="UP000657385">
    <property type="component" value="Unassembled WGS sequence"/>
</dbReference>
<evidence type="ECO:0000256" key="1">
    <source>
        <dbReference type="SAM" id="MobiDB-lite"/>
    </source>
</evidence>
<feature type="region of interest" description="Disordered" evidence="1">
    <location>
        <begin position="246"/>
        <end position="288"/>
    </location>
</feature>
<reference evidence="3" key="1">
    <citation type="submission" date="2020-11" db="EMBL/GenBank/DDBJ databases">
        <title>Isolation and identification of active actinomycetes.</title>
        <authorList>
            <person name="Yu B."/>
        </authorList>
    </citation>
    <scope>NUCLEOTIDE SEQUENCE</scope>
    <source>
        <strain evidence="3">NEAU-YB345</strain>
    </source>
</reference>
<evidence type="ECO:0000313" key="3">
    <source>
        <dbReference type="EMBL" id="MBF9071759.1"/>
    </source>
</evidence>
<proteinExistence type="predicted"/>
<name>A0A931B616_9ACTN</name>
<dbReference type="EMBL" id="JADPRT010000013">
    <property type="protein sequence ID" value="MBF9071759.1"/>
    <property type="molecule type" value="Genomic_DNA"/>
</dbReference>
<feature type="domain" description="DUF317" evidence="2">
    <location>
        <begin position="157"/>
        <end position="223"/>
    </location>
</feature>
<protein>
    <submittedName>
        <fullName evidence="3">DUF317 domain-containing protein</fullName>
    </submittedName>
</protein>
<dbReference type="AlphaFoldDB" id="A0A931B616"/>
<dbReference type="InterPro" id="IPR005523">
    <property type="entry name" value="DUF317_SPDY"/>
</dbReference>
<accession>A0A931B616</accession>
<dbReference type="Pfam" id="PF03771">
    <property type="entry name" value="SPDY"/>
    <property type="match status" value="2"/>
</dbReference>
<evidence type="ECO:0000259" key="2">
    <source>
        <dbReference type="Pfam" id="PF03771"/>
    </source>
</evidence>